<reference evidence="3 4" key="1">
    <citation type="journal article" date="2022" name="Gigascience">
        <title>A chromosome-level genome assembly and annotation of the desert horned lizard, Phrynosoma platyrhinos, provides insight into chromosomal rearrangements among reptiles.</title>
        <authorList>
            <person name="Koochekian N."/>
            <person name="Ascanio A."/>
            <person name="Farleigh K."/>
            <person name="Card D.C."/>
            <person name="Schield D.R."/>
            <person name="Castoe T.A."/>
            <person name="Jezkova T."/>
        </authorList>
    </citation>
    <scope>NUCLEOTIDE SEQUENCE [LARGE SCALE GENOMIC DNA]</scope>
    <source>
        <strain evidence="3">NK-2021</strain>
    </source>
</reference>
<accession>A0ABQ7TDC5</accession>
<dbReference type="PANTHER" id="PTHR22382">
    <property type="entry name" value="RIKEN CDNA 4921504E06 GENE"/>
    <property type="match status" value="1"/>
</dbReference>
<proteinExistence type="predicted"/>
<dbReference type="EMBL" id="JAIPUX010000521">
    <property type="protein sequence ID" value="KAH0627517.1"/>
    <property type="molecule type" value="Genomic_DNA"/>
</dbReference>
<protein>
    <recommendedName>
        <fullName evidence="2">DUF4709 domain-containing protein</fullName>
    </recommendedName>
</protein>
<dbReference type="Proteomes" id="UP000826234">
    <property type="component" value="Unassembled WGS sequence"/>
</dbReference>
<dbReference type="PANTHER" id="PTHR22382:SF7">
    <property type="entry name" value="RIKEN CDNA 4921504E06 GENE"/>
    <property type="match status" value="1"/>
</dbReference>
<keyword evidence="4" id="KW-1185">Reference proteome</keyword>
<evidence type="ECO:0000313" key="3">
    <source>
        <dbReference type="EMBL" id="KAH0627517.1"/>
    </source>
</evidence>
<feature type="domain" description="DUF4709" evidence="2">
    <location>
        <begin position="60"/>
        <end position="166"/>
    </location>
</feature>
<name>A0ABQ7TDC5_PHRPL</name>
<feature type="region of interest" description="Disordered" evidence="1">
    <location>
        <begin position="1"/>
        <end position="22"/>
    </location>
</feature>
<dbReference type="InterPro" id="IPR040119">
    <property type="entry name" value="C10orf67-like"/>
</dbReference>
<gene>
    <name evidence="3" type="ORF">JD844_003306</name>
</gene>
<sequence length="450" mass="52659">MAKVSLVPGPTHITQEQDDMGATERARALQSTRRLSMSPNILELLSMPCCLEELGDDYRLTYNLKIGFAISDHATQTDISEIGDVKEFLTTTRTLLQFTNSVYDEFARYKSVLQQQYEEKIKEHASNLWIEINDRLKYIEDFYKQKEVKMRHSFQQQLCDALAILKAHYAKYFTLEKEIYGEDDDSLARKIERLRGELDEQAVTIQKLEEELQDYKDREKFTDRDIEIQLLKQEIWEFKEQMTSLTDRYTRLQETMKRREKEHTDLETEMQHMRERKERDMKTMQKLLTTQEILKLELDREKQRVQSKAREVKEVQDALAKLTEAKDDTMLKVPSVHEEKPDMGKKGLKGKAAKEAAAREAGAKAAAAKVAAIKETIAKEAEEKELSLESDKRWEVEMPVFIEELNPIIFTHFSACMPLKMRCSLDNHCVKQPNLDAHLLERGYVQEIYM</sequence>
<dbReference type="Pfam" id="PF15821">
    <property type="entry name" value="DUF4709"/>
    <property type="match status" value="1"/>
</dbReference>
<feature type="region of interest" description="Disordered" evidence="1">
    <location>
        <begin position="259"/>
        <end position="279"/>
    </location>
</feature>
<evidence type="ECO:0000259" key="2">
    <source>
        <dbReference type="Pfam" id="PF15821"/>
    </source>
</evidence>
<evidence type="ECO:0000313" key="4">
    <source>
        <dbReference type="Proteomes" id="UP000826234"/>
    </source>
</evidence>
<organism evidence="3 4">
    <name type="scientific">Phrynosoma platyrhinos</name>
    <name type="common">Desert horned lizard</name>
    <dbReference type="NCBI Taxonomy" id="52577"/>
    <lineage>
        <taxon>Eukaryota</taxon>
        <taxon>Metazoa</taxon>
        <taxon>Chordata</taxon>
        <taxon>Craniata</taxon>
        <taxon>Vertebrata</taxon>
        <taxon>Euteleostomi</taxon>
        <taxon>Lepidosauria</taxon>
        <taxon>Squamata</taxon>
        <taxon>Bifurcata</taxon>
        <taxon>Unidentata</taxon>
        <taxon>Episquamata</taxon>
        <taxon>Toxicofera</taxon>
        <taxon>Iguania</taxon>
        <taxon>Phrynosomatidae</taxon>
        <taxon>Phrynosomatinae</taxon>
        <taxon>Phrynosoma</taxon>
    </lineage>
</organism>
<evidence type="ECO:0000256" key="1">
    <source>
        <dbReference type="SAM" id="MobiDB-lite"/>
    </source>
</evidence>
<dbReference type="InterPro" id="IPR031651">
    <property type="entry name" value="DUF4709"/>
</dbReference>
<comment type="caution">
    <text evidence="3">The sequence shown here is derived from an EMBL/GenBank/DDBJ whole genome shotgun (WGS) entry which is preliminary data.</text>
</comment>
<dbReference type="Gene3D" id="1.10.287.1490">
    <property type="match status" value="1"/>
</dbReference>